<dbReference type="SUPFAM" id="SSF46785">
    <property type="entry name" value="Winged helix' DNA-binding domain"/>
    <property type="match status" value="1"/>
</dbReference>
<dbReference type="PROSITE" id="PS50931">
    <property type="entry name" value="HTH_LYSR"/>
    <property type="match status" value="1"/>
</dbReference>
<protein>
    <submittedName>
        <fullName evidence="6">Transcriptional regulator, LysR family</fullName>
    </submittedName>
</protein>
<dbReference type="OrthoDB" id="9786526at2"/>
<dbReference type="InterPro" id="IPR000847">
    <property type="entry name" value="LysR_HTH_N"/>
</dbReference>
<evidence type="ECO:0000313" key="7">
    <source>
        <dbReference type="Proteomes" id="UP000199308"/>
    </source>
</evidence>
<name>A0A1I0B069_THASX</name>
<dbReference type="RefSeq" id="WP_093328060.1">
    <property type="nucleotide sequence ID" value="NZ_AP027363.1"/>
</dbReference>
<dbReference type="PANTHER" id="PTHR30537">
    <property type="entry name" value="HTH-TYPE TRANSCRIPTIONAL REGULATOR"/>
    <property type="match status" value="1"/>
</dbReference>
<dbReference type="Pfam" id="PF00126">
    <property type="entry name" value="HTH_1"/>
    <property type="match status" value="1"/>
</dbReference>
<dbReference type="PANTHER" id="PTHR30537:SF21">
    <property type="entry name" value="HTH-TYPE TRANSCRIPTIONAL REGULATOR SINR-RELATED"/>
    <property type="match status" value="1"/>
</dbReference>
<evidence type="ECO:0000259" key="5">
    <source>
        <dbReference type="PROSITE" id="PS50931"/>
    </source>
</evidence>
<comment type="similarity">
    <text evidence="1">Belongs to the LysR transcriptional regulatory family.</text>
</comment>
<dbReference type="InterPro" id="IPR058163">
    <property type="entry name" value="LysR-type_TF_proteobact-type"/>
</dbReference>
<reference evidence="6 7" key="1">
    <citation type="submission" date="2016-10" db="EMBL/GenBank/DDBJ databases">
        <authorList>
            <person name="de Groot N.N."/>
        </authorList>
    </citation>
    <scope>NUCLEOTIDE SEQUENCE [LARGE SCALE GENOMIC DNA]</scope>
    <source>
        <strain evidence="6 7">DSM 19706</strain>
    </source>
</reference>
<keyword evidence="7" id="KW-1185">Reference proteome</keyword>
<dbReference type="Gene3D" id="3.40.190.290">
    <property type="match status" value="1"/>
</dbReference>
<dbReference type="Proteomes" id="UP000199308">
    <property type="component" value="Unassembled WGS sequence"/>
</dbReference>
<dbReference type="GO" id="GO:0043565">
    <property type="term" value="F:sequence-specific DNA binding"/>
    <property type="evidence" value="ECO:0007669"/>
    <property type="project" value="TreeGrafter"/>
</dbReference>
<dbReference type="STRING" id="349064.SAMN05660429_00862"/>
<accession>A0A1I0B069</accession>
<dbReference type="EMBL" id="FOHK01000003">
    <property type="protein sequence ID" value="SES99457.1"/>
    <property type="molecule type" value="Genomic_DNA"/>
</dbReference>
<dbReference type="InterPro" id="IPR005119">
    <property type="entry name" value="LysR_subst-bd"/>
</dbReference>
<dbReference type="InterPro" id="IPR036388">
    <property type="entry name" value="WH-like_DNA-bd_sf"/>
</dbReference>
<evidence type="ECO:0000256" key="2">
    <source>
        <dbReference type="ARBA" id="ARBA00023015"/>
    </source>
</evidence>
<dbReference type="SUPFAM" id="SSF53850">
    <property type="entry name" value="Periplasmic binding protein-like II"/>
    <property type="match status" value="1"/>
</dbReference>
<dbReference type="InterPro" id="IPR036390">
    <property type="entry name" value="WH_DNA-bd_sf"/>
</dbReference>
<evidence type="ECO:0000256" key="1">
    <source>
        <dbReference type="ARBA" id="ARBA00009437"/>
    </source>
</evidence>
<dbReference type="CDD" id="cd08422">
    <property type="entry name" value="PBP2_CrgA_like"/>
    <property type="match status" value="1"/>
</dbReference>
<dbReference type="GO" id="GO:0003700">
    <property type="term" value="F:DNA-binding transcription factor activity"/>
    <property type="evidence" value="ECO:0007669"/>
    <property type="project" value="InterPro"/>
</dbReference>
<dbReference type="Gene3D" id="1.10.10.10">
    <property type="entry name" value="Winged helix-like DNA-binding domain superfamily/Winged helix DNA-binding domain"/>
    <property type="match status" value="1"/>
</dbReference>
<dbReference type="GO" id="GO:0006351">
    <property type="term" value="P:DNA-templated transcription"/>
    <property type="evidence" value="ECO:0007669"/>
    <property type="project" value="TreeGrafter"/>
</dbReference>
<evidence type="ECO:0000256" key="4">
    <source>
        <dbReference type="ARBA" id="ARBA00023163"/>
    </source>
</evidence>
<keyword evidence="2" id="KW-0805">Transcription regulation</keyword>
<organism evidence="6 7">
    <name type="scientific">Thalassotalea agarivorans</name>
    <name type="common">Thalassomonas agarivorans</name>
    <dbReference type="NCBI Taxonomy" id="349064"/>
    <lineage>
        <taxon>Bacteria</taxon>
        <taxon>Pseudomonadati</taxon>
        <taxon>Pseudomonadota</taxon>
        <taxon>Gammaproteobacteria</taxon>
        <taxon>Alteromonadales</taxon>
        <taxon>Colwelliaceae</taxon>
        <taxon>Thalassotalea</taxon>
    </lineage>
</organism>
<evidence type="ECO:0000313" key="6">
    <source>
        <dbReference type="EMBL" id="SES99457.1"/>
    </source>
</evidence>
<dbReference type="AlphaFoldDB" id="A0A1I0B069"/>
<gene>
    <name evidence="6" type="ORF">SAMN05660429_00862</name>
</gene>
<sequence>MNTEDLKIVLKVAEFKSITKAATALDLRTATASAAVKRVEQSLGAELFIRTTRQLKISVEGEHYLPECERALATLAQAAQNLKNEQGIVEGEIRLGISSDLGRNIVLPWLDEFIDQHNNVAMKVHLSDSNIDFYRDPVDIALRYGSPSDASMYGFKICDVPRILCASPEYLQHHEAPKHPDDLAHHNGLFYQLRDKIYNAWEFIVDGDKYIVKMQGNRAGNDGDLVRKWCVSGKGVATKSALDMYPDLIANRVINIMPAYSPPSTELWLICPSKQLITPAVRLLRDTLREKCTQMLQELYTNGHIHRPT</sequence>
<feature type="domain" description="HTH lysR-type" evidence="5">
    <location>
        <begin position="1"/>
        <end position="58"/>
    </location>
</feature>
<keyword evidence="4" id="KW-0804">Transcription</keyword>
<proteinExistence type="inferred from homology"/>
<evidence type="ECO:0000256" key="3">
    <source>
        <dbReference type="ARBA" id="ARBA00023125"/>
    </source>
</evidence>
<dbReference type="Pfam" id="PF03466">
    <property type="entry name" value="LysR_substrate"/>
    <property type="match status" value="1"/>
</dbReference>
<keyword evidence="3" id="KW-0238">DNA-binding</keyword>